<name>A0A820F9A5_9BILA</name>
<feature type="non-terminal residue" evidence="2">
    <location>
        <position position="47"/>
    </location>
</feature>
<feature type="transmembrane region" description="Helical" evidence="1">
    <location>
        <begin position="20"/>
        <end position="37"/>
    </location>
</feature>
<sequence length="47" mass="5092">MTVVFYGSSLGLSQVTGLNISIEVGLCGIVCIIYTSIARQFRINPRT</sequence>
<gene>
    <name evidence="2" type="ORF">OKA104_LOCUS44121</name>
</gene>
<dbReference type="EMBL" id="CAJOAY010013093">
    <property type="protein sequence ID" value="CAF4260896.1"/>
    <property type="molecule type" value="Genomic_DNA"/>
</dbReference>
<dbReference type="AlphaFoldDB" id="A0A820F9A5"/>
<reference evidence="2" key="1">
    <citation type="submission" date="2021-02" db="EMBL/GenBank/DDBJ databases">
        <authorList>
            <person name="Nowell W R."/>
        </authorList>
    </citation>
    <scope>NUCLEOTIDE SEQUENCE</scope>
</reference>
<comment type="caution">
    <text evidence="2">The sequence shown here is derived from an EMBL/GenBank/DDBJ whole genome shotgun (WGS) entry which is preliminary data.</text>
</comment>
<accession>A0A820F9A5</accession>
<evidence type="ECO:0000256" key="1">
    <source>
        <dbReference type="SAM" id="Phobius"/>
    </source>
</evidence>
<organism evidence="2 3">
    <name type="scientific">Adineta steineri</name>
    <dbReference type="NCBI Taxonomy" id="433720"/>
    <lineage>
        <taxon>Eukaryota</taxon>
        <taxon>Metazoa</taxon>
        <taxon>Spiralia</taxon>
        <taxon>Gnathifera</taxon>
        <taxon>Rotifera</taxon>
        <taxon>Eurotatoria</taxon>
        <taxon>Bdelloidea</taxon>
        <taxon>Adinetida</taxon>
        <taxon>Adinetidae</taxon>
        <taxon>Adineta</taxon>
    </lineage>
</organism>
<evidence type="ECO:0000313" key="3">
    <source>
        <dbReference type="Proteomes" id="UP000663881"/>
    </source>
</evidence>
<keyword evidence="1" id="KW-0472">Membrane</keyword>
<protein>
    <submittedName>
        <fullName evidence="2">Uncharacterized protein</fullName>
    </submittedName>
</protein>
<dbReference type="Proteomes" id="UP000663881">
    <property type="component" value="Unassembled WGS sequence"/>
</dbReference>
<proteinExistence type="predicted"/>
<keyword evidence="1" id="KW-0812">Transmembrane</keyword>
<keyword evidence="1" id="KW-1133">Transmembrane helix</keyword>
<evidence type="ECO:0000313" key="2">
    <source>
        <dbReference type="EMBL" id="CAF4260896.1"/>
    </source>
</evidence>